<keyword evidence="5" id="KW-0862">Zinc</keyword>
<accession>A0A3M6UW47</accession>
<dbReference type="GO" id="GO:0008270">
    <property type="term" value="F:zinc ion binding"/>
    <property type="evidence" value="ECO:0007669"/>
    <property type="project" value="InterPro"/>
</dbReference>
<dbReference type="EC" id="4.2.1.1" evidence="3"/>
<comment type="catalytic activity">
    <reaction evidence="7">
        <text>hydrogencarbonate + H(+) = CO2 + H2O</text>
        <dbReference type="Rhea" id="RHEA:10748"/>
        <dbReference type="ChEBI" id="CHEBI:15377"/>
        <dbReference type="ChEBI" id="CHEBI:15378"/>
        <dbReference type="ChEBI" id="CHEBI:16526"/>
        <dbReference type="ChEBI" id="CHEBI:17544"/>
        <dbReference type="EC" id="4.2.1.1"/>
    </reaction>
</comment>
<protein>
    <recommendedName>
        <fullName evidence="3">carbonic anhydrase</fullName>
        <ecNumber evidence="3">4.2.1.1</ecNumber>
    </recommendedName>
</protein>
<keyword evidence="10" id="KW-1185">Reference proteome</keyword>
<evidence type="ECO:0000256" key="3">
    <source>
        <dbReference type="ARBA" id="ARBA00012925"/>
    </source>
</evidence>
<name>A0A3M6UW47_POCDA</name>
<dbReference type="InterPro" id="IPR001148">
    <property type="entry name" value="CA_dom"/>
</dbReference>
<reference evidence="9 10" key="1">
    <citation type="journal article" date="2018" name="Sci. Rep.">
        <title>Comparative analysis of the Pocillopora damicornis genome highlights role of immune system in coral evolution.</title>
        <authorList>
            <person name="Cunning R."/>
            <person name="Bay R.A."/>
            <person name="Gillette P."/>
            <person name="Baker A.C."/>
            <person name="Traylor-Knowles N."/>
        </authorList>
    </citation>
    <scope>NUCLEOTIDE SEQUENCE [LARGE SCALE GENOMIC DNA]</scope>
    <source>
        <strain evidence="9">RSMAS</strain>
        <tissue evidence="9">Whole animal</tissue>
    </source>
</reference>
<proteinExistence type="inferred from homology"/>
<evidence type="ECO:0000256" key="1">
    <source>
        <dbReference type="ARBA" id="ARBA00001947"/>
    </source>
</evidence>
<evidence type="ECO:0000313" key="10">
    <source>
        <dbReference type="Proteomes" id="UP000275408"/>
    </source>
</evidence>
<evidence type="ECO:0000256" key="4">
    <source>
        <dbReference type="ARBA" id="ARBA00022723"/>
    </source>
</evidence>
<evidence type="ECO:0000256" key="2">
    <source>
        <dbReference type="ARBA" id="ARBA00010718"/>
    </source>
</evidence>
<comment type="caution">
    <text evidence="9">The sequence shown here is derived from an EMBL/GenBank/DDBJ whole genome shotgun (WGS) entry which is preliminary data.</text>
</comment>
<dbReference type="Pfam" id="PF00194">
    <property type="entry name" value="Carb_anhydrase"/>
    <property type="match status" value="1"/>
</dbReference>
<dbReference type="PANTHER" id="PTHR18952">
    <property type="entry name" value="CARBONIC ANHYDRASE"/>
    <property type="match status" value="1"/>
</dbReference>
<evidence type="ECO:0000256" key="7">
    <source>
        <dbReference type="ARBA" id="ARBA00048348"/>
    </source>
</evidence>
<dbReference type="GO" id="GO:0005737">
    <property type="term" value="C:cytoplasm"/>
    <property type="evidence" value="ECO:0007669"/>
    <property type="project" value="TreeGrafter"/>
</dbReference>
<evidence type="ECO:0000259" key="8">
    <source>
        <dbReference type="PROSITE" id="PS51144"/>
    </source>
</evidence>
<feature type="non-terminal residue" evidence="9">
    <location>
        <position position="1"/>
    </location>
</feature>
<organism evidence="9 10">
    <name type="scientific">Pocillopora damicornis</name>
    <name type="common">Cauliflower coral</name>
    <name type="synonym">Millepora damicornis</name>
    <dbReference type="NCBI Taxonomy" id="46731"/>
    <lineage>
        <taxon>Eukaryota</taxon>
        <taxon>Metazoa</taxon>
        <taxon>Cnidaria</taxon>
        <taxon>Anthozoa</taxon>
        <taxon>Hexacorallia</taxon>
        <taxon>Scleractinia</taxon>
        <taxon>Astrocoeniina</taxon>
        <taxon>Pocilloporidae</taxon>
        <taxon>Pocillopora</taxon>
    </lineage>
</organism>
<dbReference type="OrthoDB" id="429145at2759"/>
<dbReference type="SMART" id="SM01057">
    <property type="entry name" value="Carb_anhydrase"/>
    <property type="match status" value="1"/>
</dbReference>
<keyword evidence="4" id="KW-0479">Metal-binding</keyword>
<dbReference type="Proteomes" id="UP000275408">
    <property type="component" value="Unassembled WGS sequence"/>
</dbReference>
<keyword evidence="6" id="KW-0456">Lyase</keyword>
<evidence type="ECO:0000256" key="6">
    <source>
        <dbReference type="ARBA" id="ARBA00023239"/>
    </source>
</evidence>
<dbReference type="GO" id="GO:0004089">
    <property type="term" value="F:carbonate dehydratase activity"/>
    <property type="evidence" value="ECO:0007669"/>
    <property type="project" value="UniProtKB-EC"/>
</dbReference>
<dbReference type="AlphaFoldDB" id="A0A3M6UW47"/>
<gene>
    <name evidence="9" type="ORF">pdam_00018578</name>
</gene>
<dbReference type="PROSITE" id="PS51144">
    <property type="entry name" value="ALPHA_CA_2"/>
    <property type="match status" value="1"/>
</dbReference>
<comment type="similarity">
    <text evidence="2">Belongs to the alpha-carbonic anhydrase family.</text>
</comment>
<sequence length="138" mass="15379">PAHWHKDCPIANGKNQSPIDLITGEAKYDSGLKPLTAKYTPFSDAKFLNNGHSVQFQPSPGNPSELTGGMLTAKYNFEQFHFHWGGNDAEGSEHRVDGKMYPAEMEAFRSVMNRDGKPMVGNYRPPCPLHERAVKTSF</sequence>
<comment type="cofactor">
    <cofactor evidence="1">
        <name>Zn(2+)</name>
        <dbReference type="ChEBI" id="CHEBI:29105"/>
    </cofactor>
</comment>
<dbReference type="PANTHER" id="PTHR18952:SF141">
    <property type="entry name" value="CARBONIC ANHYDRASE"/>
    <property type="match status" value="1"/>
</dbReference>
<evidence type="ECO:0000256" key="5">
    <source>
        <dbReference type="ARBA" id="ARBA00022833"/>
    </source>
</evidence>
<dbReference type="Gene3D" id="3.10.200.10">
    <property type="entry name" value="Alpha carbonic anhydrase"/>
    <property type="match status" value="1"/>
</dbReference>
<feature type="domain" description="Alpha-carbonic anhydrase" evidence="8">
    <location>
        <begin position="1"/>
        <end position="138"/>
    </location>
</feature>
<dbReference type="InterPro" id="IPR023561">
    <property type="entry name" value="Carbonic_anhydrase_a-class"/>
</dbReference>
<dbReference type="EMBL" id="RCHS01000602">
    <property type="protein sequence ID" value="RMX57840.1"/>
    <property type="molecule type" value="Genomic_DNA"/>
</dbReference>
<dbReference type="STRING" id="46731.A0A3M6UW47"/>
<dbReference type="InterPro" id="IPR036398">
    <property type="entry name" value="CA_dom_sf"/>
</dbReference>
<dbReference type="SUPFAM" id="SSF51069">
    <property type="entry name" value="Carbonic anhydrase"/>
    <property type="match status" value="1"/>
</dbReference>
<feature type="non-terminal residue" evidence="9">
    <location>
        <position position="138"/>
    </location>
</feature>
<evidence type="ECO:0000313" key="9">
    <source>
        <dbReference type="EMBL" id="RMX57840.1"/>
    </source>
</evidence>